<evidence type="ECO:0000313" key="5">
    <source>
        <dbReference type="EMBL" id="KXZ49713.1"/>
    </source>
</evidence>
<dbReference type="InterPro" id="IPR011333">
    <property type="entry name" value="SKP1/BTB/POZ_sf"/>
</dbReference>
<comment type="caution">
    <text evidence="5">The sequence shown here is derived from an EMBL/GenBank/DDBJ whole genome shotgun (WGS) entry which is preliminary data.</text>
</comment>
<evidence type="ECO:0000256" key="2">
    <source>
        <dbReference type="ARBA" id="ARBA00022737"/>
    </source>
</evidence>
<gene>
    <name evidence="5" type="ORF">GPECTOR_20g570</name>
</gene>
<feature type="domain" description="BTB" evidence="4">
    <location>
        <begin position="20"/>
        <end position="58"/>
    </location>
</feature>
<dbReference type="PANTHER" id="PTHR46231:SF1">
    <property type="entry name" value="ANKYRIN REPEAT AND BTB_POZ DOMAIN-CONTAINING PROTEIN 1"/>
    <property type="match status" value="1"/>
</dbReference>
<comment type="pathway">
    <text evidence="1">Protein modification; protein ubiquitination.</text>
</comment>
<evidence type="ECO:0000259" key="4">
    <source>
        <dbReference type="PROSITE" id="PS50097"/>
    </source>
</evidence>
<dbReference type="PANTHER" id="PTHR46231">
    <property type="entry name" value="ANKYRIN REPEAT AND BTB/POZ DOMAIN-CONTAINING PROTEIN 1"/>
    <property type="match status" value="1"/>
</dbReference>
<evidence type="ECO:0000256" key="3">
    <source>
        <dbReference type="ARBA" id="ARBA00023043"/>
    </source>
</evidence>
<name>A0A150GIS7_GONPE</name>
<dbReference type="GO" id="GO:0000151">
    <property type="term" value="C:ubiquitin ligase complex"/>
    <property type="evidence" value="ECO:0007669"/>
    <property type="project" value="TreeGrafter"/>
</dbReference>
<keyword evidence="3" id="KW-0040">ANK repeat</keyword>
<dbReference type="GO" id="GO:0005737">
    <property type="term" value="C:cytoplasm"/>
    <property type="evidence" value="ECO:0007669"/>
    <property type="project" value="TreeGrafter"/>
</dbReference>
<keyword evidence="6" id="KW-1185">Reference proteome</keyword>
<dbReference type="EMBL" id="LSYV01000021">
    <property type="protein sequence ID" value="KXZ49713.1"/>
    <property type="molecule type" value="Genomic_DNA"/>
</dbReference>
<reference evidence="6" key="1">
    <citation type="journal article" date="2016" name="Nat. Commun.">
        <title>The Gonium pectorale genome demonstrates co-option of cell cycle regulation during the evolution of multicellularity.</title>
        <authorList>
            <person name="Hanschen E.R."/>
            <person name="Marriage T.N."/>
            <person name="Ferris P.J."/>
            <person name="Hamaji T."/>
            <person name="Toyoda A."/>
            <person name="Fujiyama A."/>
            <person name="Neme R."/>
            <person name="Noguchi H."/>
            <person name="Minakuchi Y."/>
            <person name="Suzuki M."/>
            <person name="Kawai-Toyooka H."/>
            <person name="Smith D.R."/>
            <person name="Sparks H."/>
            <person name="Anderson J."/>
            <person name="Bakaric R."/>
            <person name="Luria V."/>
            <person name="Karger A."/>
            <person name="Kirschner M.W."/>
            <person name="Durand P.M."/>
            <person name="Michod R.E."/>
            <person name="Nozaki H."/>
            <person name="Olson B.J."/>
        </authorList>
    </citation>
    <scope>NUCLEOTIDE SEQUENCE [LARGE SCALE GENOMIC DNA]</scope>
    <source>
        <strain evidence="6">NIES-2863</strain>
    </source>
</reference>
<dbReference type="Gene3D" id="3.30.710.10">
    <property type="entry name" value="Potassium Channel Kv1.1, Chain A"/>
    <property type="match status" value="1"/>
</dbReference>
<dbReference type="InterPro" id="IPR000210">
    <property type="entry name" value="BTB/POZ_dom"/>
</dbReference>
<evidence type="ECO:0000256" key="1">
    <source>
        <dbReference type="ARBA" id="ARBA00004906"/>
    </source>
</evidence>
<accession>A0A150GIS7</accession>
<sequence length="202" mass="20873">MADTLLVVSNRACGHHDPTTDVTVAVAEAASRSKGSVRRFRAHRAVLAGACGYFRQLFYGGKPLPEAAAATVKPSPPSCATATAPSPSAAAAATRCLPRRRTSACHAAAPAARLAELAERLQAPAAAAGAQRLLLAGCWPEEAVELMLRPFRGLVEGLWAFTLRHAAAVVEAAPDSVARLAAGSPELMAQLYVATVQQAKAA</sequence>
<dbReference type="Proteomes" id="UP000075714">
    <property type="component" value="Unassembled WGS sequence"/>
</dbReference>
<proteinExistence type="predicted"/>
<protein>
    <recommendedName>
        <fullName evidence="4">BTB domain-containing protein</fullName>
    </recommendedName>
</protein>
<dbReference type="SUPFAM" id="SSF54695">
    <property type="entry name" value="POZ domain"/>
    <property type="match status" value="1"/>
</dbReference>
<dbReference type="AlphaFoldDB" id="A0A150GIS7"/>
<keyword evidence="2" id="KW-0677">Repeat</keyword>
<dbReference type="Pfam" id="PF00651">
    <property type="entry name" value="BTB"/>
    <property type="match status" value="1"/>
</dbReference>
<evidence type="ECO:0000313" key="6">
    <source>
        <dbReference type="Proteomes" id="UP000075714"/>
    </source>
</evidence>
<organism evidence="5 6">
    <name type="scientific">Gonium pectorale</name>
    <name type="common">Green alga</name>
    <dbReference type="NCBI Taxonomy" id="33097"/>
    <lineage>
        <taxon>Eukaryota</taxon>
        <taxon>Viridiplantae</taxon>
        <taxon>Chlorophyta</taxon>
        <taxon>core chlorophytes</taxon>
        <taxon>Chlorophyceae</taxon>
        <taxon>CS clade</taxon>
        <taxon>Chlamydomonadales</taxon>
        <taxon>Volvocaceae</taxon>
        <taxon>Gonium</taxon>
    </lineage>
</organism>
<dbReference type="PROSITE" id="PS50097">
    <property type="entry name" value="BTB"/>
    <property type="match status" value="1"/>
</dbReference>
<dbReference type="CDD" id="cd18186">
    <property type="entry name" value="BTB_POZ_ZBTB_KLHL-like"/>
    <property type="match status" value="1"/>
</dbReference>
<dbReference type="InterPro" id="IPR044515">
    <property type="entry name" value="ABTB1"/>
</dbReference>